<name>A0A0E9XBA3_ANGAN</name>
<reference evidence="2" key="2">
    <citation type="journal article" date="2015" name="Fish Shellfish Immunol.">
        <title>Early steps in the European eel (Anguilla anguilla)-Vibrio vulnificus interaction in the gills: Role of the RtxA13 toxin.</title>
        <authorList>
            <person name="Callol A."/>
            <person name="Pajuelo D."/>
            <person name="Ebbesson L."/>
            <person name="Teles M."/>
            <person name="MacKenzie S."/>
            <person name="Amaro C."/>
        </authorList>
    </citation>
    <scope>NUCLEOTIDE SEQUENCE</scope>
</reference>
<evidence type="ECO:0000313" key="2">
    <source>
        <dbReference type="EMBL" id="JAH99904.1"/>
    </source>
</evidence>
<organism evidence="2">
    <name type="scientific">Anguilla anguilla</name>
    <name type="common">European freshwater eel</name>
    <name type="synonym">Muraena anguilla</name>
    <dbReference type="NCBI Taxonomy" id="7936"/>
    <lineage>
        <taxon>Eukaryota</taxon>
        <taxon>Metazoa</taxon>
        <taxon>Chordata</taxon>
        <taxon>Craniata</taxon>
        <taxon>Vertebrata</taxon>
        <taxon>Euteleostomi</taxon>
        <taxon>Actinopterygii</taxon>
        <taxon>Neopterygii</taxon>
        <taxon>Teleostei</taxon>
        <taxon>Anguilliformes</taxon>
        <taxon>Anguillidae</taxon>
        <taxon>Anguilla</taxon>
    </lineage>
</organism>
<reference evidence="2" key="1">
    <citation type="submission" date="2014-11" db="EMBL/GenBank/DDBJ databases">
        <authorList>
            <person name="Amaro Gonzalez C."/>
        </authorList>
    </citation>
    <scope>NUCLEOTIDE SEQUENCE</scope>
</reference>
<dbReference type="EMBL" id="GBXM01008673">
    <property type="protein sequence ID" value="JAH99904.1"/>
    <property type="molecule type" value="Transcribed_RNA"/>
</dbReference>
<sequence>MFTLLNLVMYFDICSLLYLCRHYPILPVQDKVLLLG</sequence>
<protein>
    <submittedName>
        <fullName evidence="2">Uncharacterized protein</fullName>
    </submittedName>
</protein>
<feature type="chain" id="PRO_5002435072" evidence="1">
    <location>
        <begin position="17"/>
        <end position="36"/>
    </location>
</feature>
<accession>A0A0E9XBA3</accession>
<dbReference type="AlphaFoldDB" id="A0A0E9XBA3"/>
<proteinExistence type="predicted"/>
<feature type="signal peptide" evidence="1">
    <location>
        <begin position="1"/>
        <end position="16"/>
    </location>
</feature>
<evidence type="ECO:0000256" key="1">
    <source>
        <dbReference type="SAM" id="SignalP"/>
    </source>
</evidence>
<keyword evidence="1" id="KW-0732">Signal</keyword>